<accession>A0A328C828</accession>
<evidence type="ECO:0000256" key="1">
    <source>
        <dbReference type="SAM" id="SignalP"/>
    </source>
</evidence>
<keyword evidence="3" id="KW-1185">Reference proteome</keyword>
<dbReference type="EMBL" id="QHKO01000001">
    <property type="protein sequence ID" value="RAL24747.1"/>
    <property type="molecule type" value="Genomic_DNA"/>
</dbReference>
<dbReference type="AlphaFoldDB" id="A0A328C828"/>
<comment type="caution">
    <text evidence="2">The sequence shown here is derived from an EMBL/GenBank/DDBJ whole genome shotgun (WGS) entry which is preliminary data.</text>
</comment>
<feature type="signal peptide" evidence="1">
    <location>
        <begin position="1"/>
        <end position="23"/>
    </location>
</feature>
<dbReference type="OrthoDB" id="5515666at2"/>
<sequence length="173" mass="18476">MTWIFPFPAALLFLIVLTGCGDADHDGHQHDSESPDATEEACLHAQDTPTLINAAASPEEALTPDIEQGHTLYEISLPESTSHSGQYTGYLRYDRTEPADVLLFTSSVIDVAVLDSTGAEQVVSTTAVDACAELLQSHRVALEAGSYTLSFGPGSEPTVSILIEAESHDHAHE</sequence>
<organism evidence="2 3">
    <name type="scientific">Lujinxingia litoralis</name>
    <dbReference type="NCBI Taxonomy" id="2211119"/>
    <lineage>
        <taxon>Bacteria</taxon>
        <taxon>Deltaproteobacteria</taxon>
        <taxon>Bradymonadales</taxon>
        <taxon>Lujinxingiaceae</taxon>
        <taxon>Lujinxingia</taxon>
    </lineage>
</organism>
<name>A0A328C828_9DELT</name>
<evidence type="ECO:0000313" key="2">
    <source>
        <dbReference type="EMBL" id="RAL24747.1"/>
    </source>
</evidence>
<evidence type="ECO:0008006" key="4">
    <source>
        <dbReference type="Google" id="ProtNLM"/>
    </source>
</evidence>
<reference evidence="2 3" key="1">
    <citation type="submission" date="2018-05" db="EMBL/GenBank/DDBJ databases">
        <title>Lujinxingia marina gen. nov. sp. nov., a new facultative anaerobic member of the class Deltaproteobacteria, and proposal of Lujinxingaceae fam. nov.</title>
        <authorList>
            <person name="Li C.-M."/>
        </authorList>
    </citation>
    <scope>NUCLEOTIDE SEQUENCE [LARGE SCALE GENOMIC DNA]</scope>
    <source>
        <strain evidence="2 3">B210</strain>
    </source>
</reference>
<protein>
    <recommendedName>
        <fullName evidence="4">Lipoprotein</fullName>
    </recommendedName>
</protein>
<gene>
    <name evidence="2" type="ORF">DL240_00620</name>
</gene>
<dbReference type="RefSeq" id="WP_111727919.1">
    <property type="nucleotide sequence ID" value="NZ_QHKO01000001.1"/>
</dbReference>
<keyword evidence="1" id="KW-0732">Signal</keyword>
<proteinExistence type="predicted"/>
<evidence type="ECO:0000313" key="3">
    <source>
        <dbReference type="Proteomes" id="UP000249169"/>
    </source>
</evidence>
<feature type="chain" id="PRO_5016468737" description="Lipoprotein" evidence="1">
    <location>
        <begin position="24"/>
        <end position="173"/>
    </location>
</feature>
<dbReference type="Proteomes" id="UP000249169">
    <property type="component" value="Unassembled WGS sequence"/>
</dbReference>